<feature type="domain" description="OTU" evidence="8">
    <location>
        <begin position="71"/>
        <end position="199"/>
    </location>
</feature>
<evidence type="ECO:0000256" key="6">
    <source>
        <dbReference type="ARBA" id="ARBA00022801"/>
    </source>
</evidence>
<dbReference type="PANTHER" id="PTHR12419:SF4">
    <property type="entry name" value="OTU DOMAIN-CONTAINING PROTEIN 5"/>
    <property type="match status" value="1"/>
</dbReference>
<dbReference type="AlphaFoldDB" id="A0A2P6NYS4"/>
<evidence type="ECO:0000256" key="1">
    <source>
        <dbReference type="ARBA" id="ARBA00000707"/>
    </source>
</evidence>
<dbReference type="InterPro" id="IPR050704">
    <property type="entry name" value="Peptidase_C85-like"/>
</dbReference>
<reference evidence="9 10" key="1">
    <citation type="journal article" date="2018" name="Genome Biol. Evol.">
        <title>Multiple Roots of Fruiting Body Formation in Amoebozoa.</title>
        <authorList>
            <person name="Hillmann F."/>
            <person name="Forbes G."/>
            <person name="Novohradska S."/>
            <person name="Ferling I."/>
            <person name="Riege K."/>
            <person name="Groth M."/>
            <person name="Westermann M."/>
            <person name="Marz M."/>
            <person name="Spaller T."/>
            <person name="Winckler T."/>
            <person name="Schaap P."/>
            <person name="Glockner G."/>
        </authorList>
    </citation>
    <scope>NUCLEOTIDE SEQUENCE [LARGE SCALE GENOMIC DNA]</scope>
    <source>
        <strain evidence="9 10">Jena</strain>
    </source>
</reference>
<keyword evidence="10" id="KW-1185">Reference proteome</keyword>
<dbReference type="InterPro" id="IPR003323">
    <property type="entry name" value="OTU_dom"/>
</dbReference>
<keyword evidence="6" id="KW-0378">Hydrolase</keyword>
<sequence length="290" mass="33779">MRILPGEQTKYQANSQPATTPTHGIRRTPTTRSTSIVKCRDVLNGNRDGVLNKAANDVTRFTHRLRKDSNLEVKSMGADGNCLFRSVADQIYGDQEMHDQVRERCMNYMSQERDHFGPFVDEDFDQYIERKKRDRCFGNHLEIQAIGEIYNRPVIIYQWKDDDAVEEIKLFEGAVEGEDNPPIRLSYHDKNHYNSIIDPDNPSVGVGLGLPGLHPMGVEKEMLNYVAEESMNERIEHDMMKLTQMESEANETEDMMNEMILEQSMREAEERIMRESQIEYMNQMYQSRRT</sequence>
<dbReference type="GO" id="GO:0061578">
    <property type="term" value="F:K63-linked deubiquitinase activity"/>
    <property type="evidence" value="ECO:0007669"/>
    <property type="project" value="TreeGrafter"/>
</dbReference>
<organism evidence="9 10">
    <name type="scientific">Planoprotostelium fungivorum</name>
    <dbReference type="NCBI Taxonomy" id="1890364"/>
    <lineage>
        <taxon>Eukaryota</taxon>
        <taxon>Amoebozoa</taxon>
        <taxon>Evosea</taxon>
        <taxon>Variosea</taxon>
        <taxon>Cavosteliida</taxon>
        <taxon>Cavosteliaceae</taxon>
        <taxon>Planoprotostelium</taxon>
    </lineage>
</organism>
<gene>
    <name evidence="9" type="ORF">PROFUN_01809</name>
</gene>
<dbReference type="EC" id="3.4.19.12" evidence="3"/>
<dbReference type="FunFam" id="3.90.70.80:FF:000018">
    <property type="entry name" value="OTU domain-containing protein 5-B"/>
    <property type="match status" value="1"/>
</dbReference>
<evidence type="ECO:0000259" key="8">
    <source>
        <dbReference type="PROSITE" id="PS50802"/>
    </source>
</evidence>
<dbReference type="GO" id="GO:0004843">
    <property type="term" value="F:cysteine-type deubiquitinase activity"/>
    <property type="evidence" value="ECO:0007669"/>
    <property type="project" value="UniProtKB-EC"/>
</dbReference>
<name>A0A2P6NYS4_9EUKA</name>
<dbReference type="SUPFAM" id="SSF54001">
    <property type="entry name" value="Cysteine proteinases"/>
    <property type="match status" value="1"/>
</dbReference>
<dbReference type="EMBL" id="MDYQ01000005">
    <property type="protein sequence ID" value="PRP89089.1"/>
    <property type="molecule type" value="Genomic_DNA"/>
</dbReference>
<comment type="catalytic activity">
    <reaction evidence="1">
        <text>Thiol-dependent hydrolysis of ester, thioester, amide, peptide and isopeptide bonds formed by the C-terminal Gly of ubiquitin (a 76-residue protein attached to proteins as an intracellular targeting signal).</text>
        <dbReference type="EC" id="3.4.19.12"/>
    </reaction>
</comment>
<comment type="similarity">
    <text evidence="2">Belongs to the peptidase C85 family.</text>
</comment>
<dbReference type="STRING" id="1890364.A0A2P6NYS4"/>
<accession>A0A2P6NYS4</accession>
<dbReference type="GO" id="GO:0006508">
    <property type="term" value="P:proteolysis"/>
    <property type="evidence" value="ECO:0007669"/>
    <property type="project" value="UniProtKB-KW"/>
</dbReference>
<dbReference type="InParanoid" id="A0A2P6NYS4"/>
<dbReference type="GO" id="GO:0016579">
    <property type="term" value="P:protein deubiquitination"/>
    <property type="evidence" value="ECO:0007669"/>
    <property type="project" value="TreeGrafter"/>
</dbReference>
<evidence type="ECO:0000313" key="10">
    <source>
        <dbReference type="Proteomes" id="UP000241769"/>
    </source>
</evidence>
<keyword evidence="4" id="KW-0645">Protease</keyword>
<evidence type="ECO:0000256" key="5">
    <source>
        <dbReference type="ARBA" id="ARBA00022786"/>
    </source>
</evidence>
<keyword evidence="5" id="KW-0833">Ubl conjugation pathway</keyword>
<dbReference type="PANTHER" id="PTHR12419">
    <property type="entry name" value="OTU DOMAIN CONTAINING PROTEIN"/>
    <property type="match status" value="1"/>
</dbReference>
<feature type="compositionally biased region" description="Polar residues" evidence="7">
    <location>
        <begin position="9"/>
        <end position="22"/>
    </location>
</feature>
<feature type="region of interest" description="Disordered" evidence="7">
    <location>
        <begin position="1"/>
        <end position="33"/>
    </location>
</feature>
<evidence type="ECO:0000256" key="4">
    <source>
        <dbReference type="ARBA" id="ARBA00022670"/>
    </source>
</evidence>
<protein>
    <recommendedName>
        <fullName evidence="3">ubiquitinyl hydrolase 1</fullName>
        <ecNumber evidence="3">3.4.19.12</ecNumber>
    </recommendedName>
</protein>
<evidence type="ECO:0000313" key="9">
    <source>
        <dbReference type="EMBL" id="PRP89089.1"/>
    </source>
</evidence>
<evidence type="ECO:0000256" key="2">
    <source>
        <dbReference type="ARBA" id="ARBA00010407"/>
    </source>
</evidence>
<proteinExistence type="inferred from homology"/>
<evidence type="ECO:0000256" key="3">
    <source>
        <dbReference type="ARBA" id="ARBA00012759"/>
    </source>
</evidence>
<dbReference type="OrthoDB" id="409956at2759"/>
<dbReference type="InterPro" id="IPR038765">
    <property type="entry name" value="Papain-like_cys_pep_sf"/>
</dbReference>
<comment type="caution">
    <text evidence="9">The sequence shown here is derived from an EMBL/GenBank/DDBJ whole genome shotgun (WGS) entry which is preliminary data.</text>
</comment>
<dbReference type="Proteomes" id="UP000241769">
    <property type="component" value="Unassembled WGS sequence"/>
</dbReference>
<dbReference type="Gene3D" id="3.90.70.80">
    <property type="match status" value="1"/>
</dbReference>
<evidence type="ECO:0000256" key="7">
    <source>
        <dbReference type="SAM" id="MobiDB-lite"/>
    </source>
</evidence>
<dbReference type="PROSITE" id="PS50802">
    <property type="entry name" value="OTU"/>
    <property type="match status" value="1"/>
</dbReference>
<dbReference type="Pfam" id="PF02338">
    <property type="entry name" value="OTU"/>
    <property type="match status" value="1"/>
</dbReference>